<reference evidence="1 2" key="1">
    <citation type="submission" date="2019-07" db="EMBL/GenBank/DDBJ databases">
        <title>Whole genome shotgun sequence of Cellulomonas persica NBRC 101101.</title>
        <authorList>
            <person name="Hosoyama A."/>
            <person name="Uohara A."/>
            <person name="Ohji S."/>
            <person name="Ichikawa N."/>
        </authorList>
    </citation>
    <scope>NUCLEOTIDE SEQUENCE [LARGE SCALE GENOMIC DNA]</scope>
    <source>
        <strain evidence="1 2">NBRC 101101</strain>
    </source>
</reference>
<comment type="caution">
    <text evidence="1">The sequence shown here is derived from an EMBL/GenBank/DDBJ whole genome shotgun (WGS) entry which is preliminary data.</text>
</comment>
<dbReference type="AlphaFoldDB" id="A0A510URH7"/>
<keyword evidence="2" id="KW-1185">Reference proteome</keyword>
<evidence type="ECO:0000313" key="2">
    <source>
        <dbReference type="Proteomes" id="UP000321386"/>
    </source>
</evidence>
<sequence>MVPYSPQAASRNLLGQAGEGFATTPGGRTVSAHAADRIVNGAAGRGPTALSRVDDILDSPTALRYDPLRDTVRVSQGKSFVVVRGSGSGQHIVTVMVP</sequence>
<evidence type="ECO:0000313" key="1">
    <source>
        <dbReference type="EMBL" id="GEK17056.1"/>
    </source>
</evidence>
<name>A0A510URH7_9CELL</name>
<protein>
    <submittedName>
        <fullName evidence="1">Uncharacterized protein</fullName>
    </submittedName>
</protein>
<organism evidence="1 2">
    <name type="scientific">Cellulomonas persica</name>
    <dbReference type="NCBI Taxonomy" id="76861"/>
    <lineage>
        <taxon>Bacteria</taxon>
        <taxon>Bacillati</taxon>
        <taxon>Actinomycetota</taxon>
        <taxon>Actinomycetes</taxon>
        <taxon>Micrococcales</taxon>
        <taxon>Cellulomonadaceae</taxon>
        <taxon>Cellulomonas</taxon>
    </lineage>
</organism>
<accession>A0A510URH7</accession>
<gene>
    <name evidence="1" type="ORF">CPE01_07890</name>
</gene>
<proteinExistence type="predicted"/>
<dbReference type="Proteomes" id="UP000321386">
    <property type="component" value="Unassembled WGS sequence"/>
</dbReference>
<dbReference type="EMBL" id="BJUA01000003">
    <property type="protein sequence ID" value="GEK17056.1"/>
    <property type="molecule type" value="Genomic_DNA"/>
</dbReference>